<keyword evidence="1" id="KW-0812">Transmembrane</keyword>
<dbReference type="AlphaFoldDB" id="A0A1J1JB71"/>
<accession>A0A1J1JB71</accession>
<evidence type="ECO:0000256" key="1">
    <source>
        <dbReference type="SAM" id="Phobius"/>
    </source>
</evidence>
<gene>
    <name evidence="2" type="ORF">PANO66_03886</name>
    <name evidence="3" type="ORF">PLAM_0446</name>
</gene>
<evidence type="ECO:0000313" key="3">
    <source>
        <dbReference type="EMBL" id="CUM58413.1"/>
    </source>
</evidence>
<reference evidence="2" key="2">
    <citation type="submission" date="2020-09" db="EMBL/GenBank/DDBJ databases">
        <authorList>
            <person name="Blom J."/>
        </authorList>
    </citation>
    <scope>NUCLEOTIDE SEQUENCE</scope>
    <source>
        <strain evidence="2">No.66</strain>
    </source>
</reference>
<organism evidence="3">
    <name type="scientific">Planktothrix agardhii</name>
    <name type="common">Oscillatoria agardhii</name>
    <dbReference type="NCBI Taxonomy" id="1160"/>
    <lineage>
        <taxon>Bacteria</taxon>
        <taxon>Bacillati</taxon>
        <taxon>Cyanobacteriota</taxon>
        <taxon>Cyanophyceae</taxon>
        <taxon>Oscillatoriophycideae</taxon>
        <taxon>Oscillatoriales</taxon>
        <taxon>Microcoleaceae</taxon>
        <taxon>Planktothrix</taxon>
    </lineage>
</organism>
<feature type="transmembrane region" description="Helical" evidence="1">
    <location>
        <begin position="6"/>
        <end position="27"/>
    </location>
</feature>
<evidence type="ECO:0000313" key="2">
    <source>
        <dbReference type="EMBL" id="CAD5969925.1"/>
    </source>
</evidence>
<dbReference type="RefSeq" id="WP_227365598.1">
    <property type="nucleotide sequence ID" value="NZ_JBAVBW010000174.1"/>
</dbReference>
<reference evidence="3" key="1">
    <citation type="submission" date="2015-09" db="EMBL/GenBank/DDBJ databases">
        <authorList>
            <person name="Jackson K.R."/>
            <person name="Lunt B.L."/>
            <person name="Fisher J.N.B."/>
            <person name="Gardner A.V."/>
            <person name="Bailey M.E."/>
            <person name="Deus L.M."/>
            <person name="Earl A.S."/>
            <person name="Gibby P.D."/>
            <person name="Hartmann K.A."/>
            <person name="Liu J.E."/>
            <person name="Manci A.M."/>
            <person name="Nielsen D.A."/>
            <person name="Solomon M.B."/>
            <person name="Breakwell D.P."/>
            <person name="Burnett S.H."/>
            <person name="Grose J.H."/>
        </authorList>
    </citation>
    <scope>NUCLEOTIDE SEQUENCE</scope>
    <source>
        <strain evidence="3">7805</strain>
    </source>
</reference>
<keyword evidence="1" id="KW-0472">Membrane</keyword>
<dbReference type="EMBL" id="LR882963">
    <property type="protein sequence ID" value="CAD5969925.1"/>
    <property type="molecule type" value="Genomic_DNA"/>
</dbReference>
<name>A0A1J1JB71_PLAAG</name>
<keyword evidence="1" id="KW-1133">Transmembrane helix</keyword>
<proteinExistence type="predicted"/>
<dbReference type="Proteomes" id="UP001153761">
    <property type="component" value="Chromosome"/>
</dbReference>
<protein>
    <submittedName>
        <fullName evidence="3">Uncharacterized protein</fullName>
    </submittedName>
</protein>
<dbReference type="GeneID" id="77289269"/>
<sequence length="94" mass="10618">MSDGRHRNWVICPILMGAVGLVGYLSYRSGQKAVEDMAKPLMVEIGDPDVQVVIELIKEIPDPEIPLIQFLTKAVRKFQFEQIVDLIDPLINDQ</sequence>
<dbReference type="EMBL" id="LO018304">
    <property type="protein sequence ID" value="CUM58413.1"/>
    <property type="molecule type" value="Genomic_DNA"/>
</dbReference>